<dbReference type="InterPro" id="IPR004294">
    <property type="entry name" value="Carotenoid_Oase"/>
</dbReference>
<evidence type="ECO:0000313" key="8">
    <source>
        <dbReference type="Proteomes" id="UP001429354"/>
    </source>
</evidence>
<protein>
    <submittedName>
        <fullName evidence="7">Carotenoid oxygenase</fullName>
    </submittedName>
</protein>
<evidence type="ECO:0000256" key="4">
    <source>
        <dbReference type="ARBA" id="ARBA00023002"/>
    </source>
</evidence>
<accession>A0ABX0AHZ4</accession>
<dbReference type="InterPro" id="IPR006311">
    <property type="entry name" value="TAT_signal"/>
</dbReference>
<dbReference type="PANTHER" id="PTHR10543">
    <property type="entry name" value="BETA-CAROTENE DIOXYGENASE"/>
    <property type="match status" value="1"/>
</dbReference>
<keyword evidence="8" id="KW-1185">Reference proteome</keyword>
<reference evidence="7 8" key="1">
    <citation type="submission" date="2018-07" db="EMBL/GenBank/DDBJ databases">
        <title>Whole genome Sequencing of Pseudoxanthomonas gei KCTC 32298 (T).</title>
        <authorList>
            <person name="Kumar S."/>
            <person name="Bansal K."/>
            <person name="Kaur A."/>
            <person name="Patil P."/>
            <person name="Sharma S."/>
            <person name="Patil P.B."/>
        </authorList>
    </citation>
    <scope>NUCLEOTIDE SEQUENCE [LARGE SCALE GENOMIC DNA]</scope>
    <source>
        <strain evidence="7 8">KCTC 32298</strain>
    </source>
</reference>
<proteinExistence type="inferred from homology"/>
<evidence type="ECO:0000256" key="6">
    <source>
        <dbReference type="SAM" id="SignalP"/>
    </source>
</evidence>
<keyword evidence="3" id="KW-0479">Metal-binding</keyword>
<evidence type="ECO:0000256" key="1">
    <source>
        <dbReference type="ARBA" id="ARBA00001954"/>
    </source>
</evidence>
<evidence type="ECO:0000256" key="3">
    <source>
        <dbReference type="ARBA" id="ARBA00022723"/>
    </source>
</evidence>
<keyword evidence="5" id="KW-0408">Iron</keyword>
<comment type="similarity">
    <text evidence="2">Belongs to the carotenoid oxygenase family.</text>
</comment>
<evidence type="ECO:0000256" key="2">
    <source>
        <dbReference type="ARBA" id="ARBA00006787"/>
    </source>
</evidence>
<evidence type="ECO:0000256" key="5">
    <source>
        <dbReference type="ARBA" id="ARBA00023004"/>
    </source>
</evidence>
<name>A0ABX0AHZ4_9GAMM</name>
<keyword evidence="4" id="KW-0560">Oxidoreductase</keyword>
<dbReference type="EMBL" id="QOVG01000005">
    <property type="protein sequence ID" value="NDK38858.1"/>
    <property type="molecule type" value="Genomic_DNA"/>
</dbReference>
<dbReference type="RefSeq" id="WP_162349439.1">
    <property type="nucleotide sequence ID" value="NZ_QOVG01000005.1"/>
</dbReference>
<dbReference type="Proteomes" id="UP001429354">
    <property type="component" value="Unassembled WGS sequence"/>
</dbReference>
<gene>
    <name evidence="7" type="ORF">DT603_08405</name>
</gene>
<evidence type="ECO:0000313" key="7">
    <source>
        <dbReference type="EMBL" id="NDK38858.1"/>
    </source>
</evidence>
<comment type="cofactor">
    <cofactor evidence="1">
        <name>Fe(2+)</name>
        <dbReference type="ChEBI" id="CHEBI:29033"/>
    </cofactor>
</comment>
<feature type="signal peptide" evidence="6">
    <location>
        <begin position="1"/>
        <end position="35"/>
    </location>
</feature>
<feature type="chain" id="PRO_5045538897" evidence="6">
    <location>
        <begin position="36"/>
        <end position="509"/>
    </location>
</feature>
<organism evidence="7 8">
    <name type="scientific">Pseudoxanthomonas gei</name>
    <dbReference type="NCBI Taxonomy" id="1383030"/>
    <lineage>
        <taxon>Bacteria</taxon>
        <taxon>Pseudomonadati</taxon>
        <taxon>Pseudomonadota</taxon>
        <taxon>Gammaproteobacteria</taxon>
        <taxon>Lysobacterales</taxon>
        <taxon>Lysobacteraceae</taxon>
        <taxon>Pseudoxanthomonas</taxon>
    </lineage>
</organism>
<dbReference type="Pfam" id="PF03055">
    <property type="entry name" value="RPE65"/>
    <property type="match status" value="1"/>
</dbReference>
<sequence length="509" mass="55810">MGTELNRRRFLRNLLSGATTLALAPLLLHGQDALAGDPAVFARGLRANPWLAGWKSVEAEALGPTVVEVEGQLPAGFAGTLYRNGPAWTERAGFRYEHWFDGDGMVHGWHFEGDRVTHRARMVATPKFSREQKAGRFLYPAAGTTVPDTQPIRNNDDANPANTSVATINGRLFALCEAGSAFELDPDQLTTLGPVTWRPDLASVPFSAHPLVDRDGSTWNFGAISLMGGSGLFVWHIGADGTLISGDVLDTPVRGYLHSFAQTDHYLVFTLIPFDYREGHGAFFERLRLQPDQSLRVAVVAKDAPTKARWFEAEFAAIYHFGDAFERNGQIVMRAVQHADVEQARSPMQSAMNGRPDAHGGQGRLRELHLGLRDGKARWQDTGVAGIEFPLFDPRTRGDRAARLYAPANHGLHTAPYFNAIASFDVERDRRQLHDYGESVLVEEHVFVPRPGSTRAGDGWLVGTLLDSARGRSGIAVLDAEHVDAGPLAQAWLPHTLPLGFHGHFAART</sequence>
<dbReference type="PANTHER" id="PTHR10543:SF89">
    <property type="entry name" value="CAROTENOID 9,10(9',10')-CLEAVAGE DIOXYGENASE 1"/>
    <property type="match status" value="1"/>
</dbReference>
<comment type="caution">
    <text evidence="7">The sequence shown here is derived from an EMBL/GenBank/DDBJ whole genome shotgun (WGS) entry which is preliminary data.</text>
</comment>
<keyword evidence="6" id="KW-0732">Signal</keyword>
<dbReference type="PROSITE" id="PS51318">
    <property type="entry name" value="TAT"/>
    <property type="match status" value="1"/>
</dbReference>